<protein>
    <recommendedName>
        <fullName evidence="2">PKD domain-containing protein</fullName>
    </recommendedName>
</protein>
<comment type="caution">
    <text evidence="1">The sequence shown here is derived from an EMBL/GenBank/DDBJ whole genome shotgun (WGS) entry which is preliminary data.</text>
</comment>
<reference evidence="1" key="1">
    <citation type="journal article" date="2014" name="Front. Microbiol.">
        <title>High frequency of phylogenetically diverse reductive dehalogenase-homologous genes in deep subseafloor sedimentary metagenomes.</title>
        <authorList>
            <person name="Kawai M."/>
            <person name="Futagami T."/>
            <person name="Toyoda A."/>
            <person name="Takaki Y."/>
            <person name="Nishi S."/>
            <person name="Hori S."/>
            <person name="Arai W."/>
            <person name="Tsubouchi T."/>
            <person name="Morono Y."/>
            <person name="Uchiyama I."/>
            <person name="Ito T."/>
            <person name="Fujiyama A."/>
            <person name="Inagaki F."/>
            <person name="Takami H."/>
        </authorList>
    </citation>
    <scope>NUCLEOTIDE SEQUENCE</scope>
    <source>
        <strain evidence="1">Expedition CK06-06</strain>
    </source>
</reference>
<gene>
    <name evidence="1" type="ORF">S01H1_59912</name>
</gene>
<organism evidence="1">
    <name type="scientific">marine sediment metagenome</name>
    <dbReference type="NCBI Taxonomy" id="412755"/>
    <lineage>
        <taxon>unclassified sequences</taxon>
        <taxon>metagenomes</taxon>
        <taxon>ecological metagenomes</taxon>
    </lineage>
</organism>
<feature type="non-terminal residue" evidence="1">
    <location>
        <position position="255"/>
    </location>
</feature>
<evidence type="ECO:0008006" key="2">
    <source>
        <dbReference type="Google" id="ProtNLM"/>
    </source>
</evidence>
<sequence length="255" mass="27454">IDNVSITTLAPSEFLITYSHTSDSGQGKGFMGKYYHGTRYTPVGQFVFHPDATGRISASATSSTKFVIAYEDVANSGYGTAMFFEHSGYGGGYGGAWTITYSSEEYVFNPDTTPSISVANLSSFVIAYEDAGNSDYGTAIIGNENQPPNIPDTPDGPPILGVGESGTYNTSTIDPESDQVQYRFDWDANGTHDYSDWTSLDSSGHIGALQNYWTIAGTYEVKAQARDENNILSNWSSEFTVNILSPPLTPSIPSG</sequence>
<evidence type="ECO:0000313" key="1">
    <source>
        <dbReference type="EMBL" id="GAG16440.1"/>
    </source>
</evidence>
<accession>X0VDL8</accession>
<feature type="non-terminal residue" evidence="1">
    <location>
        <position position="1"/>
    </location>
</feature>
<dbReference type="AlphaFoldDB" id="X0VDL8"/>
<dbReference type="EMBL" id="BARS01039212">
    <property type="protein sequence ID" value="GAG16440.1"/>
    <property type="molecule type" value="Genomic_DNA"/>
</dbReference>
<name>X0VDL8_9ZZZZ</name>
<proteinExistence type="predicted"/>